<dbReference type="PROSITE" id="PS50977">
    <property type="entry name" value="HTH_TETR_2"/>
    <property type="match status" value="1"/>
</dbReference>
<comment type="caution">
    <text evidence="6">The sequence shown here is derived from an EMBL/GenBank/DDBJ whole genome shotgun (WGS) entry which is preliminary data.</text>
</comment>
<evidence type="ECO:0000256" key="3">
    <source>
        <dbReference type="ARBA" id="ARBA00023163"/>
    </source>
</evidence>
<dbReference type="InterPro" id="IPR025996">
    <property type="entry name" value="MT1864/Rv1816-like_C"/>
</dbReference>
<evidence type="ECO:0000256" key="1">
    <source>
        <dbReference type="ARBA" id="ARBA00023015"/>
    </source>
</evidence>
<dbReference type="PANTHER" id="PTHR30055">
    <property type="entry name" value="HTH-TYPE TRANSCRIPTIONAL REGULATOR RUTR"/>
    <property type="match status" value="1"/>
</dbReference>
<dbReference type="InterPro" id="IPR009057">
    <property type="entry name" value="Homeodomain-like_sf"/>
</dbReference>
<evidence type="ECO:0000256" key="4">
    <source>
        <dbReference type="PROSITE-ProRule" id="PRU00335"/>
    </source>
</evidence>
<feature type="DNA-binding region" description="H-T-H motif" evidence="4">
    <location>
        <begin position="38"/>
        <end position="57"/>
    </location>
</feature>
<dbReference type="EMBL" id="FXTT01000001">
    <property type="protein sequence ID" value="SMP02784.1"/>
    <property type="molecule type" value="Genomic_DNA"/>
</dbReference>
<evidence type="ECO:0000313" key="6">
    <source>
        <dbReference type="EMBL" id="SMP02784.1"/>
    </source>
</evidence>
<dbReference type="Pfam" id="PF00440">
    <property type="entry name" value="TetR_N"/>
    <property type="match status" value="1"/>
</dbReference>
<organism evidence="6 7">
    <name type="scientific">Roseibium denhamense</name>
    <dbReference type="NCBI Taxonomy" id="76305"/>
    <lineage>
        <taxon>Bacteria</taxon>
        <taxon>Pseudomonadati</taxon>
        <taxon>Pseudomonadota</taxon>
        <taxon>Alphaproteobacteria</taxon>
        <taxon>Hyphomicrobiales</taxon>
        <taxon>Stappiaceae</taxon>
        <taxon>Roseibium</taxon>
    </lineage>
</organism>
<gene>
    <name evidence="6" type="ORF">SAMN06265374_0479</name>
</gene>
<dbReference type="Gene3D" id="1.10.357.10">
    <property type="entry name" value="Tetracycline Repressor, domain 2"/>
    <property type="match status" value="1"/>
</dbReference>
<proteinExistence type="predicted"/>
<dbReference type="InterPro" id="IPR050109">
    <property type="entry name" value="HTH-type_TetR-like_transc_reg"/>
</dbReference>
<keyword evidence="3" id="KW-0804">Transcription</keyword>
<protein>
    <submittedName>
        <fullName evidence="6">Transcriptional regulator, TetR family</fullName>
    </submittedName>
</protein>
<dbReference type="InterPro" id="IPR001647">
    <property type="entry name" value="HTH_TetR"/>
</dbReference>
<dbReference type="SUPFAM" id="SSF46689">
    <property type="entry name" value="Homeodomain-like"/>
    <property type="match status" value="1"/>
</dbReference>
<feature type="domain" description="HTH tetR-type" evidence="5">
    <location>
        <begin position="15"/>
        <end position="75"/>
    </location>
</feature>
<name>A0ABY1N7V5_9HYPH</name>
<accession>A0ABY1N7V5</accession>
<dbReference type="RefSeq" id="WP_208997072.1">
    <property type="nucleotide sequence ID" value="NZ_BAAAEA010000001.1"/>
</dbReference>
<evidence type="ECO:0000313" key="7">
    <source>
        <dbReference type="Proteomes" id="UP001157914"/>
    </source>
</evidence>
<dbReference type="Proteomes" id="UP001157914">
    <property type="component" value="Unassembled WGS sequence"/>
</dbReference>
<dbReference type="InterPro" id="IPR036271">
    <property type="entry name" value="Tet_transcr_reg_TetR-rel_C_sf"/>
</dbReference>
<keyword evidence="2 4" id="KW-0238">DNA-binding</keyword>
<keyword evidence="1" id="KW-0805">Transcription regulation</keyword>
<evidence type="ECO:0000259" key="5">
    <source>
        <dbReference type="PROSITE" id="PS50977"/>
    </source>
</evidence>
<keyword evidence="7" id="KW-1185">Reference proteome</keyword>
<reference evidence="6 7" key="1">
    <citation type="submission" date="2017-05" db="EMBL/GenBank/DDBJ databases">
        <authorList>
            <person name="Varghese N."/>
            <person name="Submissions S."/>
        </authorList>
    </citation>
    <scope>NUCLEOTIDE SEQUENCE [LARGE SCALE GENOMIC DNA]</scope>
    <source>
        <strain evidence="6 7">DSM 15949</strain>
    </source>
</reference>
<sequence>MIMVNEMLRRETKRAELRERIITAAEAELIEKGLSGLKARDITSRAGCALGALYNVFDDLDMLVLELNSRTLADLGTTLSSSAPVGSSSGRQVLQALAAAYTDFARDHQHRWMALFEHRLPEGKYKPEEYRMEQIILIDAIVPSLQELWPEISKETLAMRARTTFAAVHGVVLLSLQQQFVGIPLKDLKSEVGALVELLSRQ</sequence>
<dbReference type="PANTHER" id="PTHR30055:SF234">
    <property type="entry name" value="HTH-TYPE TRANSCRIPTIONAL REGULATOR BETI"/>
    <property type="match status" value="1"/>
</dbReference>
<evidence type="ECO:0000256" key="2">
    <source>
        <dbReference type="ARBA" id="ARBA00023125"/>
    </source>
</evidence>
<dbReference type="Pfam" id="PF13305">
    <property type="entry name" value="TetR_C_33"/>
    <property type="match status" value="1"/>
</dbReference>
<dbReference type="SUPFAM" id="SSF48498">
    <property type="entry name" value="Tetracyclin repressor-like, C-terminal domain"/>
    <property type="match status" value="1"/>
</dbReference>